<accession>A0A3B3T5F0</accession>
<dbReference type="STRING" id="1676925.ENSPKIP00000037536"/>
<organism evidence="3 4">
    <name type="scientific">Paramormyrops kingsleyae</name>
    <dbReference type="NCBI Taxonomy" id="1676925"/>
    <lineage>
        <taxon>Eukaryota</taxon>
        <taxon>Metazoa</taxon>
        <taxon>Chordata</taxon>
        <taxon>Craniata</taxon>
        <taxon>Vertebrata</taxon>
        <taxon>Euteleostomi</taxon>
        <taxon>Actinopterygii</taxon>
        <taxon>Neopterygii</taxon>
        <taxon>Teleostei</taxon>
        <taxon>Osteoglossocephala</taxon>
        <taxon>Osteoglossomorpha</taxon>
        <taxon>Osteoglossiformes</taxon>
        <taxon>Mormyridae</taxon>
        <taxon>Paramormyrops</taxon>
    </lineage>
</organism>
<evidence type="ECO:0000259" key="2">
    <source>
        <dbReference type="PROSITE" id="PS50229"/>
    </source>
</evidence>
<dbReference type="AlphaFoldDB" id="A0A3B3T5F0"/>
<protein>
    <recommendedName>
        <fullName evidence="2">WH1 domain-containing protein</fullName>
    </recommendedName>
</protein>
<feature type="region of interest" description="Disordered" evidence="1">
    <location>
        <begin position="133"/>
        <end position="181"/>
    </location>
</feature>
<keyword evidence="4" id="KW-1185">Reference proteome</keyword>
<evidence type="ECO:0000313" key="4">
    <source>
        <dbReference type="Proteomes" id="UP000261540"/>
    </source>
</evidence>
<reference evidence="3" key="1">
    <citation type="submission" date="2025-08" db="UniProtKB">
        <authorList>
            <consortium name="Ensembl"/>
        </authorList>
    </citation>
    <scope>IDENTIFICATION</scope>
</reference>
<dbReference type="Pfam" id="PF00568">
    <property type="entry name" value="WH1"/>
    <property type="match status" value="1"/>
</dbReference>
<dbReference type="InterPro" id="IPR011993">
    <property type="entry name" value="PH-like_dom_sf"/>
</dbReference>
<evidence type="ECO:0000313" key="3">
    <source>
        <dbReference type="Ensembl" id="ENSPKIP00000037536.1"/>
    </source>
</evidence>
<reference evidence="3" key="2">
    <citation type="submission" date="2025-09" db="UniProtKB">
        <authorList>
            <consortium name="Ensembl"/>
        </authorList>
    </citation>
    <scope>IDENTIFICATION</scope>
</reference>
<dbReference type="CDD" id="cd01205">
    <property type="entry name" value="EVH1_WASP-like"/>
    <property type="match status" value="1"/>
</dbReference>
<dbReference type="Proteomes" id="UP000261540">
    <property type="component" value="Unplaced"/>
</dbReference>
<sequence>MSGPPPQRRILNCGSIVLTPQENECLFGHLGKKCTTMSSAVVQVFLADRSSWVKRCCGVVCLVKDNSLRSYFLRVYDLKDGRQLFEQELYNNFTLSQSKPYFLSFVGDTCQVGMNFANDEEARRFRAAVGDLEKRQQRRTGDSAVNNMVHSNLKDKERKKKGRGGKKKLTKADIGTPSNFQ</sequence>
<dbReference type="GeneTree" id="ENSGT00730000110895"/>
<feature type="compositionally biased region" description="Basic residues" evidence="1">
    <location>
        <begin position="157"/>
        <end position="169"/>
    </location>
</feature>
<dbReference type="Gene3D" id="2.30.29.30">
    <property type="entry name" value="Pleckstrin-homology domain (PH domain)/Phosphotyrosine-binding domain (PTB)"/>
    <property type="match status" value="1"/>
</dbReference>
<dbReference type="InterPro" id="IPR000697">
    <property type="entry name" value="WH1/EVH1_dom"/>
</dbReference>
<dbReference type="SUPFAM" id="SSF50729">
    <property type="entry name" value="PH domain-like"/>
    <property type="match status" value="1"/>
</dbReference>
<name>A0A3B3T5F0_9TELE</name>
<proteinExistence type="predicted"/>
<dbReference type="PROSITE" id="PS50229">
    <property type="entry name" value="WH1"/>
    <property type="match status" value="1"/>
</dbReference>
<dbReference type="InterPro" id="IPR033927">
    <property type="entry name" value="WASPfam_EVH1"/>
</dbReference>
<dbReference type="Ensembl" id="ENSPKIT00000018505.1">
    <property type="protein sequence ID" value="ENSPKIP00000037536.1"/>
    <property type="gene ID" value="ENSPKIG00000015680.1"/>
</dbReference>
<evidence type="ECO:0000256" key="1">
    <source>
        <dbReference type="SAM" id="MobiDB-lite"/>
    </source>
</evidence>
<dbReference type="SMART" id="SM00461">
    <property type="entry name" value="WH1"/>
    <property type="match status" value="1"/>
</dbReference>
<dbReference type="FunFam" id="2.30.29.30:FF:000130">
    <property type="entry name" value="neural Wiskott-Aldrich syndrome protein"/>
    <property type="match status" value="1"/>
</dbReference>
<feature type="domain" description="WH1" evidence="2">
    <location>
        <begin position="30"/>
        <end position="136"/>
    </location>
</feature>